<feature type="compositionally biased region" description="Polar residues" evidence="1">
    <location>
        <begin position="1465"/>
        <end position="1486"/>
    </location>
</feature>
<feature type="compositionally biased region" description="Low complexity" evidence="1">
    <location>
        <begin position="1628"/>
        <end position="1641"/>
    </location>
</feature>
<feature type="compositionally biased region" description="Basic and acidic residues" evidence="1">
    <location>
        <begin position="1419"/>
        <end position="1434"/>
    </location>
</feature>
<feature type="region of interest" description="Disordered" evidence="1">
    <location>
        <begin position="173"/>
        <end position="320"/>
    </location>
</feature>
<organism evidence="2 3">
    <name type="scientific">Artemisia annua</name>
    <name type="common">Sweet wormwood</name>
    <dbReference type="NCBI Taxonomy" id="35608"/>
    <lineage>
        <taxon>Eukaryota</taxon>
        <taxon>Viridiplantae</taxon>
        <taxon>Streptophyta</taxon>
        <taxon>Embryophyta</taxon>
        <taxon>Tracheophyta</taxon>
        <taxon>Spermatophyta</taxon>
        <taxon>Magnoliopsida</taxon>
        <taxon>eudicotyledons</taxon>
        <taxon>Gunneridae</taxon>
        <taxon>Pentapetalae</taxon>
        <taxon>asterids</taxon>
        <taxon>campanulids</taxon>
        <taxon>Asterales</taxon>
        <taxon>Asteraceae</taxon>
        <taxon>Asteroideae</taxon>
        <taxon>Anthemideae</taxon>
        <taxon>Artemisiinae</taxon>
        <taxon>Artemisia</taxon>
    </lineage>
</organism>
<dbReference type="EMBL" id="PKPP01001925">
    <property type="protein sequence ID" value="PWA78913.1"/>
    <property type="molecule type" value="Genomic_DNA"/>
</dbReference>
<feature type="compositionally biased region" description="Polar residues" evidence="1">
    <location>
        <begin position="1435"/>
        <end position="1449"/>
    </location>
</feature>
<feature type="compositionally biased region" description="Basic and acidic residues" evidence="1">
    <location>
        <begin position="1511"/>
        <end position="1526"/>
    </location>
</feature>
<feature type="compositionally biased region" description="Polar residues" evidence="1">
    <location>
        <begin position="1163"/>
        <end position="1186"/>
    </location>
</feature>
<feature type="compositionally biased region" description="Polar residues" evidence="1">
    <location>
        <begin position="1232"/>
        <end position="1246"/>
    </location>
</feature>
<feature type="compositionally biased region" description="Polar residues" evidence="1">
    <location>
        <begin position="1300"/>
        <end position="1313"/>
    </location>
</feature>
<feature type="region of interest" description="Disordered" evidence="1">
    <location>
        <begin position="1609"/>
        <end position="1657"/>
    </location>
</feature>
<feature type="region of interest" description="Disordered" evidence="1">
    <location>
        <begin position="1223"/>
        <end position="1535"/>
    </location>
</feature>
<feature type="compositionally biased region" description="Low complexity" evidence="1">
    <location>
        <begin position="434"/>
        <end position="446"/>
    </location>
</feature>
<feature type="region of interest" description="Disordered" evidence="1">
    <location>
        <begin position="1853"/>
        <end position="1895"/>
    </location>
</feature>
<protein>
    <submittedName>
        <fullName evidence="2">Uncharacterized protein</fullName>
    </submittedName>
</protein>
<feature type="compositionally biased region" description="Basic and acidic residues" evidence="1">
    <location>
        <begin position="1574"/>
        <end position="1585"/>
    </location>
</feature>
<feature type="compositionally biased region" description="Basic and acidic residues" evidence="1">
    <location>
        <begin position="180"/>
        <end position="197"/>
    </location>
</feature>
<comment type="caution">
    <text evidence="2">The sequence shown here is derived from an EMBL/GenBank/DDBJ whole genome shotgun (WGS) entry which is preliminary data.</text>
</comment>
<reference evidence="2 3" key="1">
    <citation type="journal article" date="2018" name="Mol. Plant">
        <title>The genome of Artemisia annua provides insight into the evolution of Asteraceae family and artemisinin biosynthesis.</title>
        <authorList>
            <person name="Shen Q."/>
            <person name="Zhang L."/>
            <person name="Liao Z."/>
            <person name="Wang S."/>
            <person name="Yan T."/>
            <person name="Shi P."/>
            <person name="Liu M."/>
            <person name="Fu X."/>
            <person name="Pan Q."/>
            <person name="Wang Y."/>
            <person name="Lv Z."/>
            <person name="Lu X."/>
            <person name="Zhang F."/>
            <person name="Jiang W."/>
            <person name="Ma Y."/>
            <person name="Chen M."/>
            <person name="Hao X."/>
            <person name="Li L."/>
            <person name="Tang Y."/>
            <person name="Lv G."/>
            <person name="Zhou Y."/>
            <person name="Sun X."/>
            <person name="Brodelius P.E."/>
            <person name="Rose J.K.C."/>
            <person name="Tang K."/>
        </authorList>
    </citation>
    <scope>NUCLEOTIDE SEQUENCE [LARGE SCALE GENOMIC DNA]</scope>
    <source>
        <strain evidence="3">cv. Huhao1</strain>
        <tissue evidence="2">Leaf</tissue>
    </source>
</reference>
<dbReference type="OrthoDB" id="1916794at2759"/>
<feature type="compositionally biased region" description="Basic and acidic residues" evidence="1">
    <location>
        <begin position="346"/>
        <end position="366"/>
    </location>
</feature>
<gene>
    <name evidence="2" type="ORF">CTI12_AA211600</name>
</gene>
<feature type="compositionally biased region" description="Acidic residues" evidence="1">
    <location>
        <begin position="1265"/>
        <end position="1276"/>
    </location>
</feature>
<sequence length="1895" mass="204842">MDYFSMKRKELQALCKEHNIPANSANSVLAQKLSQLLDEKEKPITRKRACLKSSVETTNEDEPAVSKREVKKVRFSPNNDVAEYEVRSGKKHVATPINTRRTRKSVGTKVDKLVVDSDSTNELIDDGVQIPVKRSTRAQGRGTVDVVKETNVVKEPEGNVGKVTRSKANILTKGNVVQPEESKQSKRPVKDVKKGSESVEETAVGRGRATRSKAQALTDDSMGLDVNPQVKKTRGRQVAKDVQNVEPSDELMEIPARVTRSRQTSKENINNVVSNPKAEKKRTRREMKATDESNVAPEDKQGLPKRKSLRTRGVENMDEDQGDKAEVVIGGRATRAKAQLAVNSGRDGKSRAEKKVVVQKPEEPVKKAGGKNANRRKSVMPSKNSKVVLHPEEPVNRRTRNTRSKSVMPEAEEEVNDEPEMAGSPAFEKKQAKGKSVSVTKSGKVASELKTVVNATGSPKSRKRRGTHVTEDQGIGTDYSTVADESARRATRSAGKSEGKSAANKWAVSVKTPTSGIGKQSAVKGELSEGNQRGTRQSLRSGAATRGDSSNKRAKLSTPKQSDAEYSAVKSNKKGTPVSLNFEPDEKVVEAELTTAIVGSRSQITRSAIRSDKTAGSLKKPSRTSVKKQPIGDAQTSTRKAAKFRPDPVVNTAPGRVTRSGIKDRGNASSYHAEKVEKKKPSQSAHKVQPLDDAQISSPKVAEASPNPDVDTLGVQSEVYNEENMVSGNTGDLPIPEEERVVSVSETTIVVESISTVLGEKSSGAEPHLISNGSDAEARDFGEGMEVADASIEESSIRFTPNVAKPERGATPCLTENLLSGTQQKPLDLPSFGDEPLLVPNLSETPLQPLSEAEVQIAVNSEKSNANEMDSAETGSVLKEQQTDVMVEEQVVSIEKTVVMEDNAAGVSLGDAENERDLGSHNIDSSAVYHDSFEQPDVMGTKEAERPVEPSYIENGSEQGAEDGRASAPTPLPAKLVSEDNDDTLDKATDDDKLQGLFAAENDIKDSMDAAHGSSMEPNVLPVEENITPDDVADVSVDAGNEPAKELESDLVQSTGTDVHQSPILGRSDNENDSPVFGKPEDESDGPVFGKFDGEEANVNTGKECETDEGLNSEQLLKDPVLSGGDGDDEGVSTNYEHESKLNNNNNNDVSDTSLGKNDDFNMTKQPEPTSEPSSFNDKTETPYSANDISVEDQKAHLKPLYGNDVFGTQGEDDVLVDAGNEPTKELESDAVASTDSYVPNMGTSGDENESPIFGTSVSQKFDGEDANVNEYETDEGVNSNKEHLLQETALSGGEDDDVNTNNELESDQTLVTGNDDDFSMTMQAEPILEPSSSNDLNETPFSGSDIQEEARDSSLQPLTGNDGKELETGLEPSNDYETLEVHVSGNVVHSEYVVDDQSDEQDGESEHDKLASNDTPGTDERYVGDDLEPEKNENTPAVTEVLISSSHQESVRESNIARDGLGSTEVTDINNDSGTEQITIGTSENIEGVSKESESVYPGMSDEQNTEETNTTKEIDHASTSDHCLDGGSNLGVDEFDTQLVGDIDDYDYSAREGSPPIVFTQEFSASPTSSEENDRSKQGETQKTDTCQGLGDYSFRIDEQKSISVNESYVLDESRKDNQVSDINTSARASSFKEGSSSSNFDKASGHMSEGKSTQVDVMKENPNPNMNEEIFNWTGSSMKSLFTTPAAGQIQYGKDGQADAVNFVNQDQYSSQESLFTMSASTTNIYAKGGQEGPVDYANLNDYSSLKSFFATPATATISHAKGAQEDQVEFSNQNHYSSVKSLFATPATATVSHLQGGQDYAISSAFPDNRCNQGDTNMEDFTNKLFEDEVDRSGKNHFEFRSHQFDFSAGAAGTGHHEASGLKENSTDSGSFEKEKETQLKGPKTGDNNSF</sequence>
<feature type="compositionally biased region" description="Basic and acidic residues" evidence="1">
    <location>
        <begin position="984"/>
        <end position="994"/>
    </location>
</feature>
<feature type="compositionally biased region" description="Basic and acidic residues" evidence="1">
    <location>
        <begin position="286"/>
        <end position="302"/>
    </location>
</feature>
<name>A0A2U1NZF6_ARTAN</name>
<evidence type="ECO:0000256" key="1">
    <source>
        <dbReference type="SAM" id="MobiDB-lite"/>
    </source>
</evidence>
<feature type="compositionally biased region" description="Acidic residues" evidence="1">
    <location>
        <begin position="1394"/>
        <end position="1404"/>
    </location>
</feature>
<feature type="region of interest" description="Disordered" evidence="1">
    <location>
        <begin position="953"/>
        <end position="1186"/>
    </location>
</feature>
<feature type="compositionally biased region" description="Basic and acidic residues" evidence="1">
    <location>
        <begin position="661"/>
        <end position="680"/>
    </location>
</feature>
<feature type="region of interest" description="Disordered" evidence="1">
    <location>
        <begin position="340"/>
        <end position="585"/>
    </location>
</feature>
<feature type="compositionally biased region" description="Polar residues" evidence="1">
    <location>
        <begin position="529"/>
        <end position="540"/>
    </location>
</feature>
<evidence type="ECO:0000313" key="3">
    <source>
        <dbReference type="Proteomes" id="UP000245207"/>
    </source>
</evidence>
<feature type="compositionally biased region" description="Polar residues" evidence="1">
    <location>
        <begin position="1051"/>
        <end position="1060"/>
    </location>
</feature>
<dbReference type="Proteomes" id="UP000245207">
    <property type="component" value="Unassembled WGS sequence"/>
</dbReference>
<feature type="compositionally biased region" description="Acidic residues" evidence="1">
    <location>
        <begin position="410"/>
        <end position="420"/>
    </location>
</feature>
<feature type="region of interest" description="Disordered" evidence="1">
    <location>
        <begin position="1548"/>
        <end position="1595"/>
    </location>
</feature>
<feature type="compositionally biased region" description="Polar residues" evidence="1">
    <location>
        <begin position="1331"/>
        <end position="1346"/>
    </location>
</feature>
<keyword evidence="3" id="KW-1185">Reference proteome</keyword>
<accession>A0A2U1NZF6</accession>
<proteinExistence type="predicted"/>
<feature type="region of interest" description="Disordered" evidence="1">
    <location>
        <begin position="608"/>
        <end position="712"/>
    </location>
</feature>
<feature type="compositionally biased region" description="Polar residues" evidence="1">
    <location>
        <begin position="1563"/>
        <end position="1572"/>
    </location>
</feature>
<evidence type="ECO:0000313" key="2">
    <source>
        <dbReference type="EMBL" id="PWA78913.1"/>
    </source>
</evidence>